<feature type="signal peptide" evidence="1">
    <location>
        <begin position="1"/>
        <end position="31"/>
    </location>
</feature>
<keyword evidence="1" id="KW-0732">Signal</keyword>
<proteinExistence type="predicted"/>
<evidence type="ECO:0000313" key="2">
    <source>
        <dbReference type="EMBL" id="RLJ36147.1"/>
    </source>
</evidence>
<dbReference type="AlphaFoldDB" id="A0A497V1S6"/>
<sequence length="45" mass="5000">MNTTAKYAKTRRRLIPTALVSLLVSYSFANAEQVGNVDVDWLGND</sequence>
<comment type="caution">
    <text evidence="2">The sequence shown here is derived from an EMBL/GenBank/DDBJ whole genome shotgun (WGS) entry which is preliminary data.</text>
</comment>
<accession>A0A497V1S6</accession>
<organism evidence="2 3">
    <name type="scientific">Litoreibacter meonggei</name>
    <dbReference type="NCBI Taxonomy" id="1049199"/>
    <lineage>
        <taxon>Bacteria</taxon>
        <taxon>Pseudomonadati</taxon>
        <taxon>Pseudomonadota</taxon>
        <taxon>Alphaproteobacteria</taxon>
        <taxon>Rhodobacterales</taxon>
        <taxon>Roseobacteraceae</taxon>
        <taxon>Litoreibacter</taxon>
    </lineage>
</organism>
<feature type="chain" id="PRO_5019723242" evidence="1">
    <location>
        <begin position="32"/>
        <end position="45"/>
    </location>
</feature>
<evidence type="ECO:0000256" key="1">
    <source>
        <dbReference type="SAM" id="SignalP"/>
    </source>
</evidence>
<reference evidence="2 3" key="1">
    <citation type="submission" date="2018-10" db="EMBL/GenBank/DDBJ databases">
        <title>Genomic Encyclopedia of Archaeal and Bacterial Type Strains, Phase II (KMG-II): from individual species to whole genera.</title>
        <authorList>
            <person name="Goeker M."/>
        </authorList>
    </citation>
    <scope>NUCLEOTIDE SEQUENCE [LARGE SCALE GENOMIC DNA]</scope>
    <source>
        <strain evidence="2 3">DSM 29466</strain>
    </source>
</reference>
<gene>
    <name evidence="2" type="ORF">BCF46_3920</name>
</gene>
<name>A0A497V1S6_9RHOB</name>
<dbReference type="Proteomes" id="UP000269157">
    <property type="component" value="Unassembled WGS sequence"/>
</dbReference>
<evidence type="ECO:0000313" key="3">
    <source>
        <dbReference type="Proteomes" id="UP000269157"/>
    </source>
</evidence>
<keyword evidence="3" id="KW-1185">Reference proteome</keyword>
<protein>
    <submittedName>
        <fullName evidence="2">Uncharacterized protein</fullName>
    </submittedName>
</protein>
<dbReference type="EMBL" id="RCCE01000011">
    <property type="protein sequence ID" value="RLJ36147.1"/>
    <property type="molecule type" value="Genomic_DNA"/>
</dbReference>